<feature type="domain" description="Alpha-L-rhamnosidase concanavalin-like" evidence="5">
    <location>
        <begin position="363"/>
        <end position="463"/>
    </location>
</feature>
<dbReference type="InterPro" id="IPR035398">
    <property type="entry name" value="Bac_rhamnosid_C"/>
</dbReference>
<dbReference type="GO" id="GO:0016787">
    <property type="term" value="F:hydrolase activity"/>
    <property type="evidence" value="ECO:0007669"/>
    <property type="project" value="UniProtKB-KW"/>
</dbReference>
<dbReference type="InterPro" id="IPR012341">
    <property type="entry name" value="6hp_glycosidase-like_sf"/>
</dbReference>
<feature type="signal peptide" evidence="4">
    <location>
        <begin position="1"/>
        <end position="20"/>
    </location>
</feature>
<dbReference type="InterPro" id="IPR016007">
    <property type="entry name" value="Alpha_rhamnosid"/>
</dbReference>
<dbReference type="SUPFAM" id="SSF48208">
    <property type="entry name" value="Six-hairpin glycosidases"/>
    <property type="match status" value="1"/>
</dbReference>
<gene>
    <name evidence="9" type="ORF">ACFOUY_14185</name>
</gene>
<evidence type="ECO:0000256" key="2">
    <source>
        <dbReference type="ARBA" id="ARBA00012652"/>
    </source>
</evidence>
<feature type="chain" id="PRO_5045966702" description="alpha-L-rhamnosidase" evidence="4">
    <location>
        <begin position="21"/>
        <end position="931"/>
    </location>
</feature>
<keyword evidence="3 9" id="KW-0378">Hydrolase</keyword>
<accession>A0ABV8NLF4</accession>
<dbReference type="Pfam" id="PF17389">
    <property type="entry name" value="Bac_rhamnosid6H"/>
    <property type="match status" value="1"/>
</dbReference>
<evidence type="ECO:0000259" key="7">
    <source>
        <dbReference type="Pfam" id="PF17389"/>
    </source>
</evidence>
<dbReference type="Pfam" id="PF05592">
    <property type="entry name" value="Bac_rhamnosid"/>
    <property type="match status" value="1"/>
</dbReference>
<dbReference type="PANTHER" id="PTHR33307">
    <property type="entry name" value="ALPHA-RHAMNOSIDASE (EUROFUNG)"/>
    <property type="match status" value="1"/>
</dbReference>
<protein>
    <recommendedName>
        <fullName evidence="2">alpha-L-rhamnosidase</fullName>
        <ecNumber evidence="2">3.2.1.40</ecNumber>
    </recommendedName>
</protein>
<comment type="catalytic activity">
    <reaction evidence="1">
        <text>Hydrolysis of terminal non-reducing alpha-L-rhamnose residues in alpha-L-rhamnosides.</text>
        <dbReference type="EC" id="3.2.1.40"/>
    </reaction>
</comment>
<dbReference type="InterPro" id="IPR035396">
    <property type="entry name" value="Bac_rhamnosid6H"/>
</dbReference>
<sequence length="931" mass="105971">MKKYLLLLLFSSFCSITIFARQATVTVGRTTVEGLHVMEGLTKIHPRLSWQIESAQRNVSQTAYQIIVASSMTTIGQNRGDVYDSRKVNSNQSINIAYPLENLLSCRPYYWRVRVWTSKGASRWSATGKWSMGILNDSIWKADWIGTEKILKTEDPYNPFTRLAARYLRKELNVSSKPIRATAYIAGMGLYELYINGLKVGKHVLSPTLKEYNKEIPYNTLDVTSHFNDGRNAIGVILGNGRYFTVRYSKDGGMAAGNAPSTHYGFPMLKMQILLEYANGAKELVTSNQTWKVTSNGPITANNEFDGEEYDANKELVGWSSPNFDDRNWQKATLVTPSATKLVTQTNENIAVKDNLVPKTIHRTKNKTYILDMGQNMVGWLKIKVRGKKGDTIILRFAETLKNADSLFLANIRSAKVTDKYVLKGTGEEIWEPRFVFHGFRYAEVRGLKYQPKKEDFTGRVVYDDLPTIGSFQTSDKTINQVYKNAYWGIIGNYRGMPTDCPQRDERMGWLGDRSVSSYGESFVFDNSRLYAKWMGDIESAQKESGSIPDVAPTYWKNYTDNVTWPITFLVIPEMLRKQFGDTVTYQKQYPNMKKWMLYMWDTYQVDGMVQKDTYGDWCLPPENLNIIFSLDTNRNTKGPVIGAAYYYYALSLMKNYANRLKNSGDYELFDGMSKKVRAAFNAKFYNREGGFYANNTVTSNLLPLTFGIVEEQNREKVFRQIVDRTLNLYQGHVSTGLIGGQWLMRGLSDNGRPDLAYKIATNTTYPSWGYMAAQGATTIWELWNGNTADPAMNSGNHVMLLGDLLVWNYEYLGGIKTDQQDVAFKKIIMDPYLAPALTFVYASTTSPYGKIVSNWKKNDENFSWEVSIPSNCKAILTFPVSSFTAILENNKKLTELNEIRYLHTEHGKTYVEVASGKYTFSCKLDLLQKP</sequence>
<comment type="caution">
    <text evidence="9">The sequence shown here is derived from an EMBL/GenBank/DDBJ whole genome shotgun (WGS) entry which is preliminary data.</text>
</comment>
<dbReference type="InterPro" id="IPR008902">
    <property type="entry name" value="Rhamnosid_concanavalin"/>
</dbReference>
<feature type="domain" description="Bacterial alpha-L-rhamnosidase N-terminal" evidence="6">
    <location>
        <begin position="177"/>
        <end position="353"/>
    </location>
</feature>
<feature type="domain" description="Alpha-L-rhamnosidase six-hairpin glycosidase" evidence="7">
    <location>
        <begin position="469"/>
        <end position="812"/>
    </location>
</feature>
<dbReference type="Gene3D" id="2.60.420.10">
    <property type="entry name" value="Maltose phosphorylase, domain 3"/>
    <property type="match status" value="1"/>
</dbReference>
<dbReference type="PIRSF" id="PIRSF010631">
    <property type="entry name" value="A-rhamnsds"/>
    <property type="match status" value="1"/>
</dbReference>
<feature type="domain" description="Alpha-L-rhamnosidase C-terminal" evidence="8">
    <location>
        <begin position="815"/>
        <end position="883"/>
    </location>
</feature>
<dbReference type="Gene3D" id="2.60.120.260">
    <property type="entry name" value="Galactose-binding domain-like"/>
    <property type="match status" value="2"/>
</dbReference>
<reference evidence="10" key="1">
    <citation type="journal article" date="2019" name="Int. J. Syst. Evol. Microbiol.">
        <title>The Global Catalogue of Microorganisms (GCM) 10K type strain sequencing project: providing services to taxonomists for standard genome sequencing and annotation.</title>
        <authorList>
            <consortium name="The Broad Institute Genomics Platform"/>
            <consortium name="The Broad Institute Genome Sequencing Center for Infectious Disease"/>
            <person name="Wu L."/>
            <person name="Ma J."/>
        </authorList>
    </citation>
    <scope>NUCLEOTIDE SEQUENCE [LARGE SCALE GENOMIC DNA]</scope>
    <source>
        <strain evidence="10">CCM 8689</strain>
    </source>
</reference>
<name>A0ABV8NLF4_9SPHI</name>
<dbReference type="InterPro" id="IPR008928">
    <property type="entry name" value="6-hairpin_glycosidase_sf"/>
</dbReference>
<dbReference type="InterPro" id="IPR013783">
    <property type="entry name" value="Ig-like_fold"/>
</dbReference>
<dbReference type="EMBL" id="JBHSBY010000129">
    <property type="protein sequence ID" value="MFC4197850.1"/>
    <property type="molecule type" value="Genomic_DNA"/>
</dbReference>
<dbReference type="EC" id="3.2.1.40" evidence="2"/>
<keyword evidence="10" id="KW-1185">Reference proteome</keyword>
<dbReference type="InterPro" id="IPR013737">
    <property type="entry name" value="Bac_rhamnosid_N"/>
</dbReference>
<keyword evidence="4" id="KW-0732">Signal</keyword>
<dbReference type="Gene3D" id="1.50.10.10">
    <property type="match status" value="1"/>
</dbReference>
<dbReference type="Pfam" id="PF08531">
    <property type="entry name" value="Bac_rhamnosid_N"/>
    <property type="match status" value="1"/>
</dbReference>
<evidence type="ECO:0000259" key="6">
    <source>
        <dbReference type="Pfam" id="PF08531"/>
    </source>
</evidence>
<dbReference type="PANTHER" id="PTHR33307:SF6">
    <property type="entry name" value="ALPHA-RHAMNOSIDASE (EUROFUNG)-RELATED"/>
    <property type="match status" value="1"/>
</dbReference>
<evidence type="ECO:0000256" key="3">
    <source>
        <dbReference type="ARBA" id="ARBA00022801"/>
    </source>
</evidence>
<dbReference type="Pfam" id="PF25788">
    <property type="entry name" value="Ig_Rha78A_N"/>
    <property type="match status" value="1"/>
</dbReference>
<proteinExistence type="predicted"/>
<dbReference type="Gene3D" id="2.60.40.10">
    <property type="entry name" value="Immunoglobulins"/>
    <property type="match status" value="1"/>
</dbReference>
<evidence type="ECO:0000313" key="10">
    <source>
        <dbReference type="Proteomes" id="UP001595792"/>
    </source>
</evidence>
<dbReference type="Pfam" id="PF17390">
    <property type="entry name" value="Bac_rhamnosid_C"/>
    <property type="match status" value="1"/>
</dbReference>
<evidence type="ECO:0000259" key="5">
    <source>
        <dbReference type="Pfam" id="PF05592"/>
    </source>
</evidence>
<organism evidence="9 10">
    <name type="scientific">Pedobacter jamesrossensis</name>
    <dbReference type="NCBI Taxonomy" id="1908238"/>
    <lineage>
        <taxon>Bacteria</taxon>
        <taxon>Pseudomonadati</taxon>
        <taxon>Bacteroidota</taxon>
        <taxon>Sphingobacteriia</taxon>
        <taxon>Sphingobacteriales</taxon>
        <taxon>Sphingobacteriaceae</taxon>
        <taxon>Pedobacter</taxon>
    </lineage>
</organism>
<dbReference type="Proteomes" id="UP001595792">
    <property type="component" value="Unassembled WGS sequence"/>
</dbReference>
<evidence type="ECO:0000256" key="1">
    <source>
        <dbReference type="ARBA" id="ARBA00001445"/>
    </source>
</evidence>
<evidence type="ECO:0000259" key="8">
    <source>
        <dbReference type="Pfam" id="PF17390"/>
    </source>
</evidence>
<evidence type="ECO:0000256" key="4">
    <source>
        <dbReference type="SAM" id="SignalP"/>
    </source>
</evidence>
<dbReference type="RefSeq" id="WP_378961493.1">
    <property type="nucleotide sequence ID" value="NZ_JBHRXC010000016.1"/>
</dbReference>
<evidence type="ECO:0000313" key="9">
    <source>
        <dbReference type="EMBL" id="MFC4197850.1"/>
    </source>
</evidence>